<name>A0A0G0MN47_9BACT</name>
<comment type="caution">
    <text evidence="2">The sequence shown here is derived from an EMBL/GenBank/DDBJ whole genome shotgun (WGS) entry which is preliminary data.</text>
</comment>
<organism evidence="2 3">
    <name type="scientific">candidate division WS6 bacterium GW2011_GWF2_39_15</name>
    <dbReference type="NCBI Taxonomy" id="1619100"/>
    <lineage>
        <taxon>Bacteria</taxon>
        <taxon>Candidatus Dojkabacteria</taxon>
    </lineage>
</organism>
<dbReference type="PANTHER" id="PTHR36851">
    <property type="entry name" value="UNNAMED PRODUCT"/>
    <property type="match status" value="1"/>
</dbReference>
<proteinExistence type="predicted"/>
<sequence length="525" mass="61350">MDVGTPQETLNPEDVKLKDRFNGYPLNVPRWYTKIFEAIPGLVTWFFLLLPFVVGLTGYPEILVIYIAFLTVYWALRGLKFVVAITLGYMRMGREMKIDWIERMKKEQLPYKEVKYVFICPVVKEGLEVLEPSIKAWSKQDVGAQKLSLVFALEGKYKEESSETIAILEEKYGKYFREVVKYYHPADIEGEVAGVKNPNINWAGRHFSLRVRKREERLDEYLLITCDNDLRPHPKYLSAITYKYLTDINPLRKFYATGIHTFNNNLYRVPTLIRTFSNFLTLAVLNQWVFHKKINETWSSYVANLQTVEDVGYWDPQIPNDDTAFYYNALIRFNGDFAGEEVYIPTYNDAVENDTYVKTHKSLYKQQLRWGWGGIVFPMTFAGMYKNKNIPLSKRIKITMAMFDDRLIFRTVVYLLTLGLPILTLVSPEFQYSSASYNLPKIMSLILTSVMFFNIPIYIIRLKLSPLPKEWGLFRKFLDMVETLLVTVNMLTFAFIPFVQAQTEMMIGKTIKKNHYATEKVSIKK</sequence>
<dbReference type="InterPro" id="IPR029044">
    <property type="entry name" value="Nucleotide-diphossugar_trans"/>
</dbReference>
<dbReference type="AlphaFoldDB" id="A0A0G0MN47"/>
<dbReference type="Proteomes" id="UP000034799">
    <property type="component" value="Unassembled WGS sequence"/>
</dbReference>
<keyword evidence="1" id="KW-0812">Transmembrane</keyword>
<evidence type="ECO:0008006" key="4">
    <source>
        <dbReference type="Google" id="ProtNLM"/>
    </source>
</evidence>
<protein>
    <recommendedName>
        <fullName evidence="4">Glycosyltransferase 2-like domain-containing protein</fullName>
    </recommendedName>
</protein>
<feature type="transmembrane region" description="Helical" evidence="1">
    <location>
        <begin position="63"/>
        <end position="89"/>
    </location>
</feature>
<dbReference type="PANTHER" id="PTHR36851:SF1">
    <property type="entry name" value="GLYCO_TRANS_2-LIKE DOMAIN-CONTAINING PROTEIN"/>
    <property type="match status" value="1"/>
</dbReference>
<feature type="transmembrane region" description="Helical" evidence="1">
    <location>
        <begin position="368"/>
        <end position="387"/>
    </location>
</feature>
<dbReference type="EMBL" id="LBWK01000002">
    <property type="protein sequence ID" value="KKR05509.1"/>
    <property type="molecule type" value="Genomic_DNA"/>
</dbReference>
<feature type="transmembrane region" description="Helical" evidence="1">
    <location>
        <begin position="480"/>
        <end position="499"/>
    </location>
</feature>
<dbReference type="STRING" id="1619100.UT34_C0002G0016"/>
<evidence type="ECO:0000313" key="3">
    <source>
        <dbReference type="Proteomes" id="UP000034799"/>
    </source>
</evidence>
<keyword evidence="1" id="KW-0472">Membrane</keyword>
<evidence type="ECO:0000256" key="1">
    <source>
        <dbReference type="SAM" id="Phobius"/>
    </source>
</evidence>
<evidence type="ECO:0000313" key="2">
    <source>
        <dbReference type="EMBL" id="KKR05509.1"/>
    </source>
</evidence>
<feature type="transmembrane region" description="Helical" evidence="1">
    <location>
        <begin position="407"/>
        <end position="427"/>
    </location>
</feature>
<keyword evidence="1" id="KW-1133">Transmembrane helix</keyword>
<reference evidence="2 3" key="1">
    <citation type="journal article" date="2015" name="Nature">
        <title>rRNA introns, odd ribosomes, and small enigmatic genomes across a large radiation of phyla.</title>
        <authorList>
            <person name="Brown C.T."/>
            <person name="Hug L.A."/>
            <person name="Thomas B.C."/>
            <person name="Sharon I."/>
            <person name="Castelle C.J."/>
            <person name="Singh A."/>
            <person name="Wilkins M.J."/>
            <person name="Williams K.H."/>
            <person name="Banfield J.F."/>
        </authorList>
    </citation>
    <scope>NUCLEOTIDE SEQUENCE [LARGE SCALE GENOMIC DNA]</scope>
</reference>
<dbReference type="SUPFAM" id="SSF53448">
    <property type="entry name" value="Nucleotide-diphospho-sugar transferases"/>
    <property type="match status" value="1"/>
</dbReference>
<gene>
    <name evidence="2" type="ORF">UT34_C0002G0016</name>
</gene>
<feature type="transmembrane region" description="Helical" evidence="1">
    <location>
        <begin position="35"/>
        <end position="57"/>
    </location>
</feature>
<accession>A0A0G0MN47</accession>
<feature type="transmembrane region" description="Helical" evidence="1">
    <location>
        <begin position="439"/>
        <end position="460"/>
    </location>
</feature>